<dbReference type="InterPro" id="IPR001760">
    <property type="entry name" value="Opsin"/>
</dbReference>
<dbReference type="AlphaFoldDB" id="A0A814MBD5"/>
<dbReference type="SUPFAM" id="SSF81321">
    <property type="entry name" value="Family A G protein-coupled receptor-like"/>
    <property type="match status" value="1"/>
</dbReference>
<evidence type="ECO:0000256" key="7">
    <source>
        <dbReference type="ARBA" id="ARBA00022991"/>
    </source>
</evidence>
<keyword evidence="8 13" id="KW-0297">G-protein coupled receptor</keyword>
<feature type="domain" description="G-protein coupled receptors family 1 profile" evidence="15">
    <location>
        <begin position="1"/>
        <end position="192"/>
    </location>
</feature>
<feature type="transmembrane region" description="Helical" evidence="13">
    <location>
        <begin position="185"/>
        <end position="208"/>
    </location>
</feature>
<name>A0A814MBD5_9BILA</name>
<dbReference type="GO" id="GO:0004930">
    <property type="term" value="F:G protein-coupled receptor activity"/>
    <property type="evidence" value="ECO:0007669"/>
    <property type="project" value="UniProtKB-KW"/>
</dbReference>
<comment type="similarity">
    <text evidence="13">Belongs to the G-protein coupled receptor 1 family. Opsin subfamily.</text>
</comment>
<evidence type="ECO:0000256" key="11">
    <source>
        <dbReference type="ARBA" id="ARBA00023170"/>
    </source>
</evidence>
<evidence type="ECO:0000256" key="6">
    <source>
        <dbReference type="ARBA" id="ARBA00022989"/>
    </source>
</evidence>
<dbReference type="InterPro" id="IPR017452">
    <property type="entry name" value="GPCR_Rhodpsn_7TM"/>
</dbReference>
<proteinExistence type="inferred from homology"/>
<protein>
    <recommendedName>
        <fullName evidence="15">G-protein coupled receptors family 1 profile domain-containing protein</fullName>
    </recommendedName>
</protein>
<comment type="subcellular location">
    <subcellularLocation>
        <location evidence="1 13">Membrane</location>
        <topology evidence="1 13">Multi-pass membrane protein</topology>
    </subcellularLocation>
</comment>
<evidence type="ECO:0000256" key="2">
    <source>
        <dbReference type="ARBA" id="ARBA00022543"/>
    </source>
</evidence>
<dbReference type="OrthoDB" id="2101615at2759"/>
<reference evidence="16" key="1">
    <citation type="submission" date="2021-02" db="EMBL/GenBank/DDBJ databases">
        <authorList>
            <person name="Nowell W R."/>
        </authorList>
    </citation>
    <scope>NUCLEOTIDE SEQUENCE</scope>
    <source>
        <strain evidence="16">Ploen Becks lab</strain>
    </source>
</reference>
<keyword evidence="9 13" id="KW-0472">Membrane</keyword>
<keyword evidence="11 13" id="KW-0675">Receptor</keyword>
<evidence type="ECO:0000256" key="4">
    <source>
        <dbReference type="ARBA" id="ARBA00022692"/>
    </source>
</evidence>
<keyword evidence="3 13" id="KW-0716">Sensory transduction</keyword>
<evidence type="ECO:0000256" key="8">
    <source>
        <dbReference type="ARBA" id="ARBA00023040"/>
    </source>
</evidence>
<feature type="transmembrane region" description="Helical" evidence="13">
    <location>
        <begin position="38"/>
        <end position="62"/>
    </location>
</feature>
<evidence type="ECO:0000259" key="15">
    <source>
        <dbReference type="PROSITE" id="PS50262"/>
    </source>
</evidence>
<accession>A0A814MBD5</accession>
<comment type="caution">
    <text evidence="13">Lacks conserved residue(s) required for the propagation of feature annotation.</text>
</comment>
<dbReference type="Proteomes" id="UP000663879">
    <property type="component" value="Unassembled WGS sequence"/>
</dbReference>
<feature type="compositionally biased region" description="Polar residues" evidence="14">
    <location>
        <begin position="256"/>
        <end position="277"/>
    </location>
</feature>
<feature type="transmembrane region" description="Helical" evidence="13">
    <location>
        <begin position="82"/>
        <end position="112"/>
    </location>
</feature>
<evidence type="ECO:0000256" key="14">
    <source>
        <dbReference type="SAM" id="MobiDB-lite"/>
    </source>
</evidence>
<dbReference type="GO" id="GO:0016020">
    <property type="term" value="C:membrane"/>
    <property type="evidence" value="ECO:0007669"/>
    <property type="project" value="UniProtKB-SubCell"/>
</dbReference>
<keyword evidence="2 13" id="KW-0600">Photoreceptor protein</keyword>
<keyword evidence="4 13" id="KW-0812">Transmembrane</keyword>
<sequence>MYFVGCISIYLMTAISFERYYIIKNPFGASKVKLQTTYIIVFVCCLCALLWSILPIFGWSYYSLEGAHTSCSVEWKDRSFNVISYNVTIFLLVYGVPLAAIIHINFKLIFMIRDLQKILKRKNTLENRRIIIERNSTVVMILIIVGFIISWTPYALVSMYTAFFNPKGVSPLFATLPSLFAKSSMLWPSVLYIFSSSNIKNLIIKLIFKQKKRRVSSKNRNIYRKANVQNLKMRNIIIIESIEKEKVDEQDDDNAEAQTESVAIQDTCSNNKNSTED</sequence>
<comment type="caution">
    <text evidence="16">The sequence shown here is derived from an EMBL/GenBank/DDBJ whole genome shotgun (WGS) entry which is preliminary data.</text>
</comment>
<dbReference type="Pfam" id="PF00001">
    <property type="entry name" value="7tm_1"/>
    <property type="match status" value="1"/>
</dbReference>
<dbReference type="GO" id="GO:0007602">
    <property type="term" value="P:phototransduction"/>
    <property type="evidence" value="ECO:0007669"/>
    <property type="project" value="UniProtKB-KW"/>
</dbReference>
<keyword evidence="12 13" id="KW-0807">Transducer</keyword>
<dbReference type="GO" id="GO:0009881">
    <property type="term" value="F:photoreceptor activity"/>
    <property type="evidence" value="ECO:0007669"/>
    <property type="project" value="UniProtKB-KW"/>
</dbReference>
<dbReference type="PROSITE" id="PS00237">
    <property type="entry name" value="G_PROTEIN_RECEP_F1_1"/>
    <property type="match status" value="1"/>
</dbReference>
<gene>
    <name evidence="16" type="ORF">OXX778_LOCUS19965</name>
</gene>
<dbReference type="EMBL" id="CAJNOC010006354">
    <property type="protein sequence ID" value="CAF1075996.1"/>
    <property type="molecule type" value="Genomic_DNA"/>
</dbReference>
<dbReference type="PRINTS" id="PR00238">
    <property type="entry name" value="OPSIN"/>
</dbReference>
<keyword evidence="5 13" id="KW-0681">Retinal protein</keyword>
<dbReference type="PANTHER" id="PTHR24240">
    <property type="entry name" value="OPSIN"/>
    <property type="match status" value="1"/>
</dbReference>
<evidence type="ECO:0000256" key="3">
    <source>
        <dbReference type="ARBA" id="ARBA00022606"/>
    </source>
</evidence>
<evidence type="ECO:0000256" key="13">
    <source>
        <dbReference type="RuleBase" id="RU004951"/>
    </source>
</evidence>
<dbReference type="PROSITE" id="PS50262">
    <property type="entry name" value="G_PROTEIN_RECEP_F1_2"/>
    <property type="match status" value="1"/>
</dbReference>
<keyword evidence="7 13" id="KW-0157">Chromophore</keyword>
<evidence type="ECO:0000256" key="9">
    <source>
        <dbReference type="ARBA" id="ARBA00023136"/>
    </source>
</evidence>
<dbReference type="InterPro" id="IPR000276">
    <property type="entry name" value="GPCR_Rhodpsn"/>
</dbReference>
<evidence type="ECO:0000256" key="10">
    <source>
        <dbReference type="ARBA" id="ARBA00023157"/>
    </source>
</evidence>
<dbReference type="GO" id="GO:0007601">
    <property type="term" value="P:visual perception"/>
    <property type="evidence" value="ECO:0007669"/>
    <property type="project" value="InterPro"/>
</dbReference>
<organism evidence="16 17">
    <name type="scientific">Brachionus calyciflorus</name>
    <dbReference type="NCBI Taxonomy" id="104777"/>
    <lineage>
        <taxon>Eukaryota</taxon>
        <taxon>Metazoa</taxon>
        <taxon>Spiralia</taxon>
        <taxon>Gnathifera</taxon>
        <taxon>Rotifera</taxon>
        <taxon>Eurotatoria</taxon>
        <taxon>Monogononta</taxon>
        <taxon>Pseudotrocha</taxon>
        <taxon>Ploima</taxon>
        <taxon>Brachionidae</taxon>
        <taxon>Brachionus</taxon>
    </lineage>
</organism>
<keyword evidence="17" id="KW-1185">Reference proteome</keyword>
<evidence type="ECO:0000313" key="16">
    <source>
        <dbReference type="EMBL" id="CAF1075996.1"/>
    </source>
</evidence>
<keyword evidence="10" id="KW-1015">Disulfide bond</keyword>
<feature type="transmembrane region" description="Helical" evidence="13">
    <location>
        <begin position="138"/>
        <end position="165"/>
    </location>
</feature>
<evidence type="ECO:0000256" key="5">
    <source>
        <dbReference type="ARBA" id="ARBA00022925"/>
    </source>
</evidence>
<evidence type="ECO:0000256" key="1">
    <source>
        <dbReference type="ARBA" id="ARBA00004141"/>
    </source>
</evidence>
<evidence type="ECO:0000256" key="12">
    <source>
        <dbReference type="ARBA" id="ARBA00023224"/>
    </source>
</evidence>
<feature type="region of interest" description="Disordered" evidence="14">
    <location>
        <begin position="246"/>
        <end position="277"/>
    </location>
</feature>
<dbReference type="InterPro" id="IPR050125">
    <property type="entry name" value="GPCR_opsins"/>
</dbReference>
<dbReference type="Gene3D" id="1.20.1070.10">
    <property type="entry name" value="Rhodopsin 7-helix transmembrane proteins"/>
    <property type="match status" value="1"/>
</dbReference>
<keyword evidence="6 13" id="KW-1133">Transmembrane helix</keyword>
<evidence type="ECO:0000313" key="17">
    <source>
        <dbReference type="Proteomes" id="UP000663879"/>
    </source>
</evidence>
<dbReference type="PRINTS" id="PR00237">
    <property type="entry name" value="GPCRRHODOPSN"/>
</dbReference>